<proteinExistence type="predicted"/>
<evidence type="ECO:0000256" key="1">
    <source>
        <dbReference type="SAM" id="MobiDB-lite"/>
    </source>
</evidence>
<accession>A0AAE0KZ56</accession>
<evidence type="ECO:0000313" key="2">
    <source>
        <dbReference type="EMBL" id="KAK3265820.1"/>
    </source>
</evidence>
<gene>
    <name evidence="2" type="ORF">CYMTET_25527</name>
</gene>
<sequence length="174" mass="19457">MLAVDNVKDILKVMFPQKSEDRMGVLNQALFEASSGGNVAYKNLFADEAETKYEALVHCIKSQYVRERVEYWKSLEKNLYAEANHRDNCTKGQLSSALALNDGFLSAKAIDRIVAPFFTASDSREMPIRDVLEALNQASVPSLMRAEDVMSTSRRAPSPDMMDTSGRHRSASFL</sequence>
<comment type="caution">
    <text evidence="2">The sequence shown here is derived from an EMBL/GenBank/DDBJ whole genome shotgun (WGS) entry which is preliminary data.</text>
</comment>
<dbReference type="AlphaFoldDB" id="A0AAE0KZ56"/>
<evidence type="ECO:0000313" key="3">
    <source>
        <dbReference type="Proteomes" id="UP001190700"/>
    </source>
</evidence>
<dbReference type="Proteomes" id="UP001190700">
    <property type="component" value="Unassembled WGS sequence"/>
</dbReference>
<protein>
    <submittedName>
        <fullName evidence="2">Uncharacterized protein</fullName>
    </submittedName>
</protein>
<organism evidence="2 3">
    <name type="scientific">Cymbomonas tetramitiformis</name>
    <dbReference type="NCBI Taxonomy" id="36881"/>
    <lineage>
        <taxon>Eukaryota</taxon>
        <taxon>Viridiplantae</taxon>
        <taxon>Chlorophyta</taxon>
        <taxon>Pyramimonadophyceae</taxon>
        <taxon>Pyramimonadales</taxon>
        <taxon>Pyramimonadaceae</taxon>
        <taxon>Cymbomonas</taxon>
    </lineage>
</organism>
<name>A0AAE0KZ56_9CHLO</name>
<feature type="region of interest" description="Disordered" evidence="1">
    <location>
        <begin position="146"/>
        <end position="174"/>
    </location>
</feature>
<reference evidence="2 3" key="1">
    <citation type="journal article" date="2015" name="Genome Biol. Evol.">
        <title>Comparative Genomics of a Bacterivorous Green Alga Reveals Evolutionary Causalities and Consequences of Phago-Mixotrophic Mode of Nutrition.</title>
        <authorList>
            <person name="Burns J.A."/>
            <person name="Paasch A."/>
            <person name="Narechania A."/>
            <person name="Kim E."/>
        </authorList>
    </citation>
    <scope>NUCLEOTIDE SEQUENCE [LARGE SCALE GENOMIC DNA]</scope>
    <source>
        <strain evidence="2 3">PLY_AMNH</strain>
    </source>
</reference>
<dbReference type="EMBL" id="LGRX02013678">
    <property type="protein sequence ID" value="KAK3265820.1"/>
    <property type="molecule type" value="Genomic_DNA"/>
</dbReference>
<keyword evidence="3" id="KW-1185">Reference proteome</keyword>